<organism evidence="1 2">
    <name type="scientific">Patiria miniata</name>
    <name type="common">Bat star</name>
    <name type="synonym">Asterina miniata</name>
    <dbReference type="NCBI Taxonomy" id="46514"/>
    <lineage>
        <taxon>Eukaryota</taxon>
        <taxon>Metazoa</taxon>
        <taxon>Echinodermata</taxon>
        <taxon>Eleutherozoa</taxon>
        <taxon>Asterozoa</taxon>
        <taxon>Asteroidea</taxon>
        <taxon>Valvatacea</taxon>
        <taxon>Valvatida</taxon>
        <taxon>Asterinidae</taxon>
        <taxon>Patiria</taxon>
    </lineage>
</organism>
<evidence type="ECO:0000313" key="1">
    <source>
        <dbReference type="EnsemblMetazoa" id="XP_038074869.1"/>
    </source>
</evidence>
<dbReference type="Proteomes" id="UP000887568">
    <property type="component" value="Unplaced"/>
</dbReference>
<dbReference type="RefSeq" id="XP_038074869.1">
    <property type="nucleotide sequence ID" value="XM_038218941.1"/>
</dbReference>
<name>A0A914BFL3_PATMI</name>
<protein>
    <submittedName>
        <fullName evidence="1">Uncharacterized protein</fullName>
    </submittedName>
</protein>
<dbReference type="AlphaFoldDB" id="A0A914BFL3"/>
<dbReference type="PANTHER" id="PTHR47773:SF1">
    <property type="entry name" value="C2H2-TYPE DOMAIN-CONTAINING PROTEIN"/>
    <property type="match status" value="1"/>
</dbReference>
<dbReference type="PANTHER" id="PTHR47773">
    <property type="entry name" value="SI:DKEY-9I5.2-RELATED"/>
    <property type="match status" value="1"/>
</dbReference>
<dbReference type="GeneID" id="119742771"/>
<proteinExistence type="predicted"/>
<dbReference type="OrthoDB" id="10040362at2759"/>
<accession>A0A914BFL3</accession>
<dbReference type="EnsemblMetazoa" id="XM_038218941.1">
    <property type="protein sequence ID" value="XP_038074869.1"/>
    <property type="gene ID" value="LOC119742771"/>
</dbReference>
<evidence type="ECO:0000313" key="2">
    <source>
        <dbReference type="Proteomes" id="UP000887568"/>
    </source>
</evidence>
<sequence length="194" mass="22141">MASPLFKSPEAVDVQWATAGKHLSCMQDPPNIQLYVATKVVTINGVQLNRYRCRRGSNTLEGLHAHLLHAIPSKRCGIIPFQVYLISFAMQWNNRMEKLKVAGGRGRLTSCVDPRQIQTSMQRSCLGRTICLSPIFLHQWSPQTITTLQKKSFWEWTMPTASPLTSHPRNITFKKHWFPDCQTLGTYQIVYIPT</sequence>
<reference evidence="1" key="1">
    <citation type="submission" date="2022-11" db="UniProtKB">
        <authorList>
            <consortium name="EnsemblMetazoa"/>
        </authorList>
    </citation>
    <scope>IDENTIFICATION</scope>
</reference>
<keyword evidence="2" id="KW-1185">Reference proteome</keyword>